<dbReference type="PRINTS" id="PR00598">
    <property type="entry name" value="HTHMARR"/>
</dbReference>
<dbReference type="SUPFAM" id="SSF46785">
    <property type="entry name" value="Winged helix' DNA-binding domain"/>
    <property type="match status" value="1"/>
</dbReference>
<reference evidence="2 4" key="1">
    <citation type="submission" date="2019-07" db="EMBL/GenBank/DDBJ databases">
        <title>Whole genome shotgun sequence of Cellulomonas hominis NBRC 16055.</title>
        <authorList>
            <person name="Hosoyama A."/>
            <person name="Uohara A."/>
            <person name="Ohji S."/>
            <person name="Ichikawa N."/>
        </authorList>
    </citation>
    <scope>NUCLEOTIDE SEQUENCE [LARGE SCALE GENOMIC DNA]</scope>
    <source>
        <strain evidence="2 4">NBRC 16055</strain>
    </source>
</reference>
<accession>A0A511FC80</accession>
<proteinExistence type="predicted"/>
<dbReference type="InterPro" id="IPR036388">
    <property type="entry name" value="WH-like_DNA-bd_sf"/>
</dbReference>
<organism evidence="2 4">
    <name type="scientific">Cellulomonas hominis</name>
    <dbReference type="NCBI Taxonomy" id="156981"/>
    <lineage>
        <taxon>Bacteria</taxon>
        <taxon>Bacillati</taxon>
        <taxon>Actinomycetota</taxon>
        <taxon>Actinomycetes</taxon>
        <taxon>Micrococcales</taxon>
        <taxon>Cellulomonadaceae</taxon>
        <taxon>Cellulomonas</taxon>
    </lineage>
</organism>
<dbReference type="InterPro" id="IPR036390">
    <property type="entry name" value="WH_DNA-bd_sf"/>
</dbReference>
<dbReference type="InterPro" id="IPR039422">
    <property type="entry name" value="MarR/SlyA-like"/>
</dbReference>
<dbReference type="PROSITE" id="PS50995">
    <property type="entry name" value="HTH_MARR_2"/>
    <property type="match status" value="1"/>
</dbReference>
<dbReference type="Gene3D" id="1.10.10.10">
    <property type="entry name" value="Winged helix-like DNA-binding domain superfamily/Winged helix DNA-binding domain"/>
    <property type="match status" value="1"/>
</dbReference>
<dbReference type="Proteomes" id="UP000321723">
    <property type="component" value="Unassembled WGS sequence"/>
</dbReference>
<dbReference type="RefSeq" id="WP_146837371.1">
    <property type="nucleotide sequence ID" value="NZ_BJVQ01000025.1"/>
</dbReference>
<protein>
    <submittedName>
        <fullName evidence="3">DNA-binding MarR family transcriptional regulator</fullName>
    </submittedName>
</protein>
<evidence type="ECO:0000313" key="5">
    <source>
        <dbReference type="Proteomes" id="UP000564629"/>
    </source>
</evidence>
<gene>
    <name evidence="2" type="ORF">CHO01_19920</name>
    <name evidence="3" type="ORF">HNR08_000526</name>
</gene>
<evidence type="ECO:0000259" key="1">
    <source>
        <dbReference type="PROSITE" id="PS50995"/>
    </source>
</evidence>
<feature type="domain" description="HTH marR-type" evidence="1">
    <location>
        <begin position="9"/>
        <end position="141"/>
    </location>
</feature>
<reference evidence="3 5" key="2">
    <citation type="submission" date="2020-08" db="EMBL/GenBank/DDBJ databases">
        <title>Sequencing the genomes of 1000 actinobacteria strains.</title>
        <authorList>
            <person name="Klenk H.-P."/>
        </authorList>
    </citation>
    <scope>NUCLEOTIDE SEQUENCE [LARGE SCALE GENOMIC DNA]</scope>
    <source>
        <strain evidence="3 5">DSM 9581</strain>
    </source>
</reference>
<keyword evidence="4" id="KW-1185">Reference proteome</keyword>
<dbReference type="SMART" id="SM00347">
    <property type="entry name" value="HTH_MARR"/>
    <property type="match status" value="1"/>
</dbReference>
<dbReference type="EMBL" id="JACHDN010000001">
    <property type="protein sequence ID" value="MBB5471790.1"/>
    <property type="molecule type" value="Genomic_DNA"/>
</dbReference>
<dbReference type="Pfam" id="PF12802">
    <property type="entry name" value="MarR_2"/>
    <property type="match status" value="1"/>
</dbReference>
<dbReference type="GO" id="GO:0003677">
    <property type="term" value="F:DNA binding"/>
    <property type="evidence" value="ECO:0007669"/>
    <property type="project" value="UniProtKB-KW"/>
</dbReference>
<dbReference type="AlphaFoldDB" id="A0A511FC80"/>
<dbReference type="Proteomes" id="UP000564629">
    <property type="component" value="Unassembled WGS sequence"/>
</dbReference>
<evidence type="ECO:0000313" key="2">
    <source>
        <dbReference type="EMBL" id="GEL46876.1"/>
    </source>
</evidence>
<evidence type="ECO:0000313" key="4">
    <source>
        <dbReference type="Proteomes" id="UP000321723"/>
    </source>
</evidence>
<dbReference type="PANTHER" id="PTHR33164:SF43">
    <property type="entry name" value="HTH-TYPE TRANSCRIPTIONAL REPRESSOR YETL"/>
    <property type="match status" value="1"/>
</dbReference>
<dbReference type="GO" id="GO:0006950">
    <property type="term" value="P:response to stress"/>
    <property type="evidence" value="ECO:0007669"/>
    <property type="project" value="TreeGrafter"/>
</dbReference>
<name>A0A511FC80_9CELL</name>
<dbReference type="InterPro" id="IPR000835">
    <property type="entry name" value="HTH_MarR-typ"/>
</dbReference>
<evidence type="ECO:0000313" key="3">
    <source>
        <dbReference type="EMBL" id="MBB5471790.1"/>
    </source>
</evidence>
<dbReference type="OrthoDB" id="8635520at2"/>
<dbReference type="GO" id="GO:0003700">
    <property type="term" value="F:DNA-binding transcription factor activity"/>
    <property type="evidence" value="ECO:0007669"/>
    <property type="project" value="InterPro"/>
</dbReference>
<comment type="caution">
    <text evidence="2">The sequence shown here is derived from an EMBL/GenBank/DDBJ whole genome shotgun (WGS) entry which is preliminary data.</text>
</comment>
<dbReference type="PANTHER" id="PTHR33164">
    <property type="entry name" value="TRANSCRIPTIONAL REGULATOR, MARR FAMILY"/>
    <property type="match status" value="1"/>
</dbReference>
<keyword evidence="3" id="KW-0238">DNA-binding</keyword>
<dbReference type="EMBL" id="BJVQ01000025">
    <property type="protein sequence ID" value="GEL46876.1"/>
    <property type="molecule type" value="Genomic_DNA"/>
</dbReference>
<sequence length="159" mass="17301">MTTTDAHPASDLGWSLGVLLRAYERAMTSALADVPHEFRGFLVLREVVRGAHPSQAALAASLGIDRTVMTYLLDDLERAGLVSRQVAEVDRRQRRVLPTPAAEALLAELEHRVAVAEDAVFGALDPADRRTVGVLLRRAACEYRDTGDPCAVVEQALSR</sequence>